<dbReference type="Proteomes" id="UP000784919">
    <property type="component" value="Unassembled WGS sequence"/>
</dbReference>
<dbReference type="AlphaFoldDB" id="A0A9P7SUX5"/>
<accession>A0A9P7SUX5</accession>
<feature type="region of interest" description="Disordered" evidence="1">
    <location>
        <begin position="151"/>
        <end position="200"/>
    </location>
</feature>
<proteinExistence type="predicted"/>
<sequence length="200" mass="22074">MKTRRLALSALCASPVCTGTRASISPLGGIRFSSTGPLSVADPAFWKSLIPKPFRKDNRKHGKGKKSKEWNPATFFINMFILIGSMPIQMIALRKQSKEYDRQSSLKIARLHETLRRLRNGEEPDGDEILGGTDEAQKDLDWAELLRATGSDSMHRGAESATATLTAAQDTTTTTKQSLRKDQEESSTTKPKSSTLGNFF</sequence>
<dbReference type="InterPro" id="IPR035213">
    <property type="entry name" value="DUF5321"/>
</dbReference>
<feature type="compositionally biased region" description="Low complexity" evidence="1">
    <location>
        <begin position="186"/>
        <end position="200"/>
    </location>
</feature>
<evidence type="ECO:0000313" key="4">
    <source>
        <dbReference type="Proteomes" id="UP000784919"/>
    </source>
</evidence>
<keyword evidence="2" id="KW-1133">Transmembrane helix</keyword>
<evidence type="ECO:0000256" key="2">
    <source>
        <dbReference type="SAM" id="Phobius"/>
    </source>
</evidence>
<evidence type="ECO:0000313" key="3">
    <source>
        <dbReference type="EMBL" id="KAG5978034.1"/>
    </source>
</evidence>
<dbReference type="Pfam" id="PF17254">
    <property type="entry name" value="DUF5321"/>
    <property type="match status" value="1"/>
</dbReference>
<organism evidence="3 4">
    <name type="scientific">Claviceps arundinis</name>
    <dbReference type="NCBI Taxonomy" id="1623583"/>
    <lineage>
        <taxon>Eukaryota</taxon>
        <taxon>Fungi</taxon>
        <taxon>Dikarya</taxon>
        <taxon>Ascomycota</taxon>
        <taxon>Pezizomycotina</taxon>
        <taxon>Sordariomycetes</taxon>
        <taxon>Hypocreomycetidae</taxon>
        <taxon>Hypocreales</taxon>
        <taxon>Clavicipitaceae</taxon>
        <taxon>Claviceps</taxon>
    </lineage>
</organism>
<name>A0A9P7SUX5_9HYPO</name>
<gene>
    <name evidence="3" type="ORF">E4U56_005512</name>
</gene>
<dbReference type="OrthoDB" id="2253354at2759"/>
<keyword evidence="2" id="KW-0812">Transmembrane</keyword>
<feature type="compositionally biased region" description="Low complexity" evidence="1">
    <location>
        <begin position="161"/>
        <end position="175"/>
    </location>
</feature>
<reference evidence="3" key="1">
    <citation type="journal article" date="2020" name="bioRxiv">
        <title>Whole genome comparisons of ergot fungi reveals the divergence and evolution of species within the genus Claviceps are the result of varying mechanisms driving genome evolution and host range expansion.</title>
        <authorList>
            <person name="Wyka S.A."/>
            <person name="Mondo S.J."/>
            <person name="Liu M."/>
            <person name="Dettman J."/>
            <person name="Nalam V."/>
            <person name="Broders K.D."/>
        </authorList>
    </citation>
    <scope>NUCLEOTIDE SEQUENCE</scope>
    <source>
        <strain evidence="3">CCC 1102</strain>
    </source>
</reference>
<evidence type="ECO:0000256" key="1">
    <source>
        <dbReference type="SAM" id="MobiDB-lite"/>
    </source>
</evidence>
<comment type="caution">
    <text evidence="3">The sequence shown here is derived from an EMBL/GenBank/DDBJ whole genome shotgun (WGS) entry which is preliminary data.</text>
</comment>
<keyword evidence="2" id="KW-0472">Membrane</keyword>
<feature type="transmembrane region" description="Helical" evidence="2">
    <location>
        <begin position="73"/>
        <end position="93"/>
    </location>
</feature>
<dbReference type="EMBL" id="SRPS01000004">
    <property type="protein sequence ID" value="KAG5978034.1"/>
    <property type="molecule type" value="Genomic_DNA"/>
</dbReference>
<protein>
    <submittedName>
        <fullName evidence="3">Uncharacterized protein</fullName>
    </submittedName>
</protein>